<dbReference type="GO" id="GO:1904678">
    <property type="term" value="F:alpha-aminoacyl-tRNA binding"/>
    <property type="evidence" value="ECO:0007669"/>
    <property type="project" value="EnsemblFungi"/>
</dbReference>
<feature type="region of interest" description="Disordered" evidence="7">
    <location>
        <begin position="870"/>
        <end position="914"/>
    </location>
</feature>
<comment type="subcellular location">
    <subcellularLocation>
        <location evidence="1">Cytoplasm</location>
    </subcellularLocation>
</comment>
<dbReference type="EMBL" id="KL660781">
    <property type="protein sequence ID" value="KFA62711.1"/>
    <property type="molecule type" value="Genomic_DNA"/>
</dbReference>
<dbReference type="InterPro" id="IPR021846">
    <property type="entry name" value="NFACT-C"/>
</dbReference>
<feature type="compositionally biased region" description="Basic residues" evidence="7">
    <location>
        <begin position="837"/>
        <end position="851"/>
    </location>
</feature>
<dbReference type="InterPro" id="IPR051608">
    <property type="entry name" value="RQC_Subunit_NEMF"/>
</dbReference>
<dbReference type="HOGENOM" id="CLU_003612_1_1_1"/>
<evidence type="ECO:0000259" key="8">
    <source>
        <dbReference type="Pfam" id="PF05670"/>
    </source>
</evidence>
<name>A0A084QFH6_STAC4</name>
<keyword evidence="3" id="KW-0963">Cytoplasm</keyword>
<evidence type="ECO:0000256" key="6">
    <source>
        <dbReference type="SAM" id="Coils"/>
    </source>
</evidence>
<feature type="domain" description="NFACT protein C-terminal" evidence="9">
    <location>
        <begin position="932"/>
        <end position="1039"/>
    </location>
</feature>
<feature type="region of interest" description="Disordered" evidence="7">
    <location>
        <begin position="1042"/>
        <end position="1072"/>
    </location>
</feature>
<feature type="compositionally biased region" description="Gly residues" evidence="7">
    <location>
        <begin position="1042"/>
        <end position="1066"/>
    </location>
</feature>
<feature type="region of interest" description="Disordered" evidence="7">
    <location>
        <begin position="689"/>
        <end position="855"/>
    </location>
</feature>
<feature type="compositionally biased region" description="Basic and acidic residues" evidence="7">
    <location>
        <begin position="730"/>
        <end position="741"/>
    </location>
</feature>
<keyword evidence="11" id="KW-1185">Reference proteome</keyword>
<dbReference type="PANTHER" id="PTHR15239">
    <property type="entry name" value="NUCLEAR EXPORT MEDIATOR FACTOR NEMF"/>
    <property type="match status" value="1"/>
</dbReference>
<dbReference type="OrthoDB" id="207084at2759"/>
<dbReference type="Pfam" id="PF11923">
    <property type="entry name" value="NFACT-C"/>
    <property type="match status" value="1"/>
</dbReference>
<dbReference type="GO" id="GO:0022626">
    <property type="term" value="C:cytosolic ribosome"/>
    <property type="evidence" value="ECO:0007669"/>
    <property type="project" value="EnsemblFungi"/>
</dbReference>
<dbReference type="GO" id="GO:1990112">
    <property type="term" value="C:RQC complex"/>
    <property type="evidence" value="ECO:0007669"/>
    <property type="project" value="EnsemblFungi"/>
</dbReference>
<feature type="domain" description="NFACT RNA-binding" evidence="8">
    <location>
        <begin position="547"/>
        <end position="660"/>
    </location>
</feature>
<dbReference type="Pfam" id="PF05833">
    <property type="entry name" value="NFACT_N"/>
    <property type="match status" value="1"/>
</dbReference>
<sequence length="1072" mass="118093">MKQRFSSLDVKVIAHELQQSLVTLRVANIYDLSSKILLFKFAKPDSKKQLVIDTGFRCHLTDFARTTATAPSAFVARLRKFLKTRRLTSVAQIGTDRILEFQFSDGQYRLFLEFFASGNIILTDANLNILTIARNVPEGDAQEPQRVGLQYSLDNRQNYSGIPPLTKERVREALSAAIHRAATVSDTRKMKAKPGGDLRKILAVSITEVPPVLVDHVLQENNFDTSAKPADILESEQLLDSLVESLSGARKVVEDITSSATSQGYIFAKRRPKDNAESGPSDETSKRENLLYEDFHPFVPKKLRDDPAFEVLEFTGYNKTVDEFFSSLEGQKLESRLAERELTAKRKLDAAKQDQAKRIEGLQEAQSLNIRKAAAIEANVERVQEALDAVNGLLAQGMDWVDIGKLIEREKKRRNPVAETIRLPLNLAENLITLSLSEEDFEDVDDDPFATDESESEGEDNEQQPQTGKSLPKALAVEINLSLSPWGNAREYYDQKRTAAVKQEKTAQQATRALKNAEQKITEDLRKGLKQEKALLQPIRRAMWFEKFTWFISSDGYLVLGGRDASQNEILYKRYLRKGDVFCHADLHGAASVVIKNNPKTPDAPIPPATLSQAGALSVCSSSAWDSKAGMGAWWVYADQVSKSAPTGEFLPAGSFMVRGKKNFLPPGPLLLGLGFMFKISEESKAKHVKHRLHESASSVESEEKGNGGNNDAGTTTLDDGDSASDEGYDSERQEVEERDNPLQSSTGGQEHEDSDEAAEEEPSLTEMDGLTIQGPDKVERPAEDQEQGGDEEEEEEEEGEEESGKLDESTVASDSQSKVQPTSGKQPAGSAGNAKPAKRGQRGKAKKIANKYKFQDEEDRAAAEALIGASAGQQRAEAEAKAKADREAELAAAKERRRVQHQRRQKEMAEHEEIRKVMMDEGLDVLDHDEAEQATALDTLIGTPLPGDEILEVVPVCAPWNALVKFKYKTKLQPGATKKGKAVKEILDRLKMASTKRGVVDDNARDSERMWPREVELLKSLKPEEVINCVPVGKVRVMLAGGTGAGAGGDGKGRSRGQGKGGRGGKGSKRS</sequence>
<evidence type="ECO:0000256" key="4">
    <source>
        <dbReference type="ARBA" id="ARBA00023054"/>
    </source>
</evidence>
<dbReference type="Proteomes" id="UP000028524">
    <property type="component" value="Unassembled WGS sequence"/>
</dbReference>
<evidence type="ECO:0000256" key="5">
    <source>
        <dbReference type="ARBA" id="ARBA00070414"/>
    </source>
</evidence>
<dbReference type="GO" id="GO:0043043">
    <property type="term" value="P:peptide biosynthetic process"/>
    <property type="evidence" value="ECO:0007669"/>
    <property type="project" value="EnsemblFungi"/>
</dbReference>
<dbReference type="FunFam" id="2.30.310.10:FF:000003">
    <property type="entry name" value="Zinc knuckle domain containing protein"/>
    <property type="match status" value="1"/>
</dbReference>
<dbReference type="AlphaFoldDB" id="A0A084QFH6"/>
<dbReference type="STRING" id="1283841.A0A084QFH6"/>
<dbReference type="GO" id="GO:0140708">
    <property type="term" value="P:CAT tailing"/>
    <property type="evidence" value="ECO:0007669"/>
    <property type="project" value="EnsemblFungi"/>
</dbReference>
<evidence type="ECO:0000259" key="9">
    <source>
        <dbReference type="Pfam" id="PF11923"/>
    </source>
</evidence>
<evidence type="ECO:0000313" key="11">
    <source>
        <dbReference type="Proteomes" id="UP000028524"/>
    </source>
</evidence>
<comment type="similarity">
    <text evidence="2">Belongs to the NEMF family.</text>
</comment>
<dbReference type="Gene3D" id="2.30.310.10">
    <property type="entry name" value="ibrinogen binding protein from staphylococcus aureus domain"/>
    <property type="match status" value="1"/>
</dbReference>
<evidence type="ECO:0000256" key="7">
    <source>
        <dbReference type="SAM" id="MobiDB-lite"/>
    </source>
</evidence>
<keyword evidence="4 6" id="KW-0175">Coiled coil</keyword>
<dbReference type="InParanoid" id="A0A084QFH6"/>
<dbReference type="Pfam" id="PF05670">
    <property type="entry name" value="NFACT-R_1"/>
    <property type="match status" value="1"/>
</dbReference>
<evidence type="ECO:0000256" key="1">
    <source>
        <dbReference type="ARBA" id="ARBA00004496"/>
    </source>
</evidence>
<protein>
    <recommendedName>
        <fullName evidence="5">Ribosome quality control complex subunit 2</fullName>
    </recommendedName>
</protein>
<reference evidence="10 11" key="1">
    <citation type="journal article" date="2014" name="BMC Genomics">
        <title>Comparative genome sequencing reveals chemotype-specific gene clusters in the toxigenic black mold Stachybotrys.</title>
        <authorList>
            <person name="Semeiks J."/>
            <person name="Borek D."/>
            <person name="Otwinowski Z."/>
            <person name="Grishin N.V."/>
        </authorList>
    </citation>
    <scope>NUCLEOTIDE SEQUENCE [LARGE SCALE GENOMIC DNA]</scope>
    <source>
        <strain evidence="10 11">IBT 40285</strain>
    </source>
</reference>
<feature type="compositionally biased region" description="Acidic residues" evidence="7">
    <location>
        <begin position="753"/>
        <end position="764"/>
    </location>
</feature>
<evidence type="ECO:0000256" key="2">
    <source>
        <dbReference type="ARBA" id="ARBA00008318"/>
    </source>
</evidence>
<organism evidence="10 11">
    <name type="scientific">Stachybotrys chlorohalonatus (strain IBT 40285)</name>
    <dbReference type="NCBI Taxonomy" id="1283841"/>
    <lineage>
        <taxon>Eukaryota</taxon>
        <taxon>Fungi</taxon>
        <taxon>Dikarya</taxon>
        <taxon>Ascomycota</taxon>
        <taxon>Pezizomycotina</taxon>
        <taxon>Sordariomycetes</taxon>
        <taxon>Hypocreomycetidae</taxon>
        <taxon>Hypocreales</taxon>
        <taxon>Stachybotryaceae</taxon>
        <taxon>Stachybotrys</taxon>
    </lineage>
</organism>
<dbReference type="GO" id="GO:0010494">
    <property type="term" value="C:cytoplasmic stress granule"/>
    <property type="evidence" value="ECO:0007669"/>
    <property type="project" value="EnsemblFungi"/>
</dbReference>
<evidence type="ECO:0000313" key="10">
    <source>
        <dbReference type="EMBL" id="KFA62711.1"/>
    </source>
</evidence>
<gene>
    <name evidence="10" type="ORF">S40285_05548</name>
</gene>
<dbReference type="GO" id="GO:0000049">
    <property type="term" value="F:tRNA binding"/>
    <property type="evidence" value="ECO:0007669"/>
    <property type="project" value="EnsemblFungi"/>
</dbReference>
<dbReference type="FunCoup" id="A0A084QFH6">
    <property type="interactions" value="956"/>
</dbReference>
<feature type="compositionally biased region" description="Polar residues" evidence="7">
    <location>
        <begin position="811"/>
        <end position="826"/>
    </location>
</feature>
<evidence type="ECO:0000256" key="3">
    <source>
        <dbReference type="ARBA" id="ARBA00022490"/>
    </source>
</evidence>
<dbReference type="GO" id="GO:0043023">
    <property type="term" value="F:ribosomal large subunit binding"/>
    <property type="evidence" value="ECO:0007669"/>
    <property type="project" value="EnsemblFungi"/>
</dbReference>
<feature type="compositionally biased region" description="Acidic residues" evidence="7">
    <location>
        <begin position="442"/>
        <end position="462"/>
    </location>
</feature>
<feature type="coiled-coil region" evidence="6">
    <location>
        <begin position="500"/>
        <end position="527"/>
    </location>
</feature>
<feature type="region of interest" description="Disordered" evidence="7">
    <location>
        <begin position="442"/>
        <end position="470"/>
    </location>
</feature>
<dbReference type="PANTHER" id="PTHR15239:SF6">
    <property type="entry name" value="RIBOSOME QUALITY CONTROL COMPLEX SUBUNIT NEMF"/>
    <property type="match status" value="1"/>
</dbReference>
<dbReference type="InterPro" id="IPR008532">
    <property type="entry name" value="NFACT_RNA-bd"/>
</dbReference>
<accession>A0A084QFH6</accession>
<feature type="compositionally biased region" description="Acidic residues" evidence="7">
    <location>
        <begin position="719"/>
        <end position="729"/>
    </location>
</feature>
<dbReference type="OMA" id="MFLEFFA"/>
<feature type="compositionally biased region" description="Acidic residues" evidence="7">
    <location>
        <begin position="785"/>
        <end position="802"/>
    </location>
</feature>
<proteinExistence type="inferred from homology"/>
<feature type="region of interest" description="Disordered" evidence="7">
    <location>
        <begin position="267"/>
        <end position="287"/>
    </location>
</feature>
<feature type="compositionally biased region" description="Basic residues" evidence="7">
    <location>
        <begin position="896"/>
        <end position="905"/>
    </location>
</feature>
<feature type="compositionally biased region" description="Basic and acidic residues" evidence="7">
    <location>
        <begin position="877"/>
        <end position="895"/>
    </location>
</feature>